<dbReference type="Proteomes" id="UP001501510">
    <property type="component" value="Unassembled WGS sequence"/>
</dbReference>
<dbReference type="InterPro" id="IPR003675">
    <property type="entry name" value="Rce1/LyrA-like_dom"/>
</dbReference>
<feature type="transmembrane region" description="Helical" evidence="1">
    <location>
        <begin position="191"/>
        <end position="211"/>
    </location>
</feature>
<protein>
    <submittedName>
        <fullName evidence="3">Type II CAAX endopeptidase family protein</fullName>
    </submittedName>
</protein>
<feature type="transmembrane region" description="Helical" evidence="1">
    <location>
        <begin position="136"/>
        <end position="156"/>
    </location>
</feature>
<comment type="caution">
    <text evidence="3">The sequence shown here is derived from an EMBL/GenBank/DDBJ whole genome shotgun (WGS) entry which is preliminary data.</text>
</comment>
<feature type="transmembrane region" description="Helical" evidence="1">
    <location>
        <begin position="101"/>
        <end position="124"/>
    </location>
</feature>
<evidence type="ECO:0000259" key="2">
    <source>
        <dbReference type="Pfam" id="PF02517"/>
    </source>
</evidence>
<evidence type="ECO:0000313" key="3">
    <source>
        <dbReference type="EMBL" id="GAA0742044.1"/>
    </source>
</evidence>
<evidence type="ECO:0000256" key="1">
    <source>
        <dbReference type="SAM" id="Phobius"/>
    </source>
</evidence>
<reference evidence="4" key="1">
    <citation type="journal article" date="2019" name="Int. J. Syst. Evol. Microbiol.">
        <title>The Global Catalogue of Microorganisms (GCM) 10K type strain sequencing project: providing services to taxonomists for standard genome sequencing and annotation.</title>
        <authorList>
            <consortium name="The Broad Institute Genomics Platform"/>
            <consortium name="The Broad Institute Genome Sequencing Center for Infectious Disease"/>
            <person name="Wu L."/>
            <person name="Ma J."/>
        </authorList>
    </citation>
    <scope>NUCLEOTIDE SEQUENCE [LARGE SCALE GENOMIC DNA]</scope>
    <source>
        <strain evidence="4">JCM 1407</strain>
    </source>
</reference>
<dbReference type="PANTHER" id="PTHR39430:SF1">
    <property type="entry name" value="PROTEASE"/>
    <property type="match status" value="1"/>
</dbReference>
<proteinExistence type="predicted"/>
<sequence>MFLKETQLVKEAKKSRYLFNVFLTLLFALIFLFVGQMLAALISGALRFSELLTSPINKMLLRLILGFLPITLLIFAFVKFIEKRNVSSMGFYKNGFVRKYFKGFMVGVAAFSSVVLLLAVTGHIKLVEVFNADKIIIFLMILPGWMIQGATEEILARGWLMNVLGAKYNVTVGLILSSLFFGVLHGGNPNVSYVAIINLVITGIFFGLYVIKTEDLWGACGIHAAWNAFQGNFFGFEVSGMDTGVGSIMKLKSIGSDSFTGGAFGPEAGIACTIVIFLISIFLIYRIRKSYKKATV</sequence>
<feature type="domain" description="CAAX prenyl protease 2/Lysostaphin resistance protein A-like" evidence="2">
    <location>
        <begin position="137"/>
        <end position="229"/>
    </location>
</feature>
<dbReference type="Pfam" id="PF02517">
    <property type="entry name" value="Rce1-like"/>
    <property type="match status" value="1"/>
</dbReference>
<dbReference type="EMBL" id="BAAACG010000010">
    <property type="protein sequence ID" value="GAA0742044.1"/>
    <property type="molecule type" value="Genomic_DNA"/>
</dbReference>
<name>A0ABP3UT11_9CLOT</name>
<organism evidence="3 4">
    <name type="scientific">Clostridium oceanicum</name>
    <dbReference type="NCBI Taxonomy" id="1543"/>
    <lineage>
        <taxon>Bacteria</taxon>
        <taxon>Bacillati</taxon>
        <taxon>Bacillota</taxon>
        <taxon>Clostridia</taxon>
        <taxon>Eubacteriales</taxon>
        <taxon>Clostridiaceae</taxon>
        <taxon>Clostridium</taxon>
    </lineage>
</organism>
<gene>
    <name evidence="3" type="ORF">GCM10008906_24050</name>
</gene>
<keyword evidence="1" id="KW-0812">Transmembrane</keyword>
<dbReference type="RefSeq" id="WP_343761885.1">
    <property type="nucleotide sequence ID" value="NZ_BAAACG010000010.1"/>
</dbReference>
<feature type="transmembrane region" description="Helical" evidence="1">
    <location>
        <begin position="216"/>
        <end position="236"/>
    </location>
</feature>
<feature type="transmembrane region" description="Helical" evidence="1">
    <location>
        <begin position="60"/>
        <end position="81"/>
    </location>
</feature>
<feature type="transmembrane region" description="Helical" evidence="1">
    <location>
        <begin position="168"/>
        <end position="185"/>
    </location>
</feature>
<keyword evidence="1" id="KW-1133">Transmembrane helix</keyword>
<feature type="transmembrane region" description="Helical" evidence="1">
    <location>
        <begin position="268"/>
        <end position="285"/>
    </location>
</feature>
<accession>A0ABP3UT11</accession>
<keyword evidence="1" id="KW-0472">Membrane</keyword>
<evidence type="ECO:0000313" key="4">
    <source>
        <dbReference type="Proteomes" id="UP001501510"/>
    </source>
</evidence>
<keyword evidence="4" id="KW-1185">Reference proteome</keyword>
<dbReference type="PANTHER" id="PTHR39430">
    <property type="entry name" value="MEMBRANE-ASSOCIATED PROTEASE-RELATED"/>
    <property type="match status" value="1"/>
</dbReference>
<feature type="transmembrane region" description="Helical" evidence="1">
    <location>
        <begin position="21"/>
        <end position="48"/>
    </location>
</feature>